<keyword evidence="2" id="KW-1185">Reference proteome</keyword>
<dbReference type="EMBL" id="BSFQ01000015">
    <property type="protein sequence ID" value="GLL12584.1"/>
    <property type="molecule type" value="Genomic_DNA"/>
</dbReference>
<dbReference type="Proteomes" id="UP001143463">
    <property type="component" value="Unassembled WGS sequence"/>
</dbReference>
<evidence type="ECO:0000313" key="2">
    <source>
        <dbReference type="Proteomes" id="UP001143463"/>
    </source>
</evidence>
<comment type="caution">
    <text evidence="1">The sequence shown here is derived from an EMBL/GenBank/DDBJ whole genome shotgun (WGS) entry which is preliminary data.</text>
</comment>
<gene>
    <name evidence="1" type="ORF">GCM10017577_37250</name>
</gene>
<reference evidence="1" key="2">
    <citation type="submission" date="2023-01" db="EMBL/GenBank/DDBJ databases">
        <authorList>
            <person name="Sun Q."/>
            <person name="Evtushenko L."/>
        </authorList>
    </citation>
    <scope>NUCLEOTIDE SEQUENCE</scope>
    <source>
        <strain evidence="1">VKM Ac-1069</strain>
    </source>
</reference>
<evidence type="ECO:0000313" key="1">
    <source>
        <dbReference type="EMBL" id="GLL12584.1"/>
    </source>
</evidence>
<sequence>MIEVVAAINATIPGADLTLPPGRSRPGGRLDITRLQPDTGFAPEYDVGRALADYVAWLRNHEA</sequence>
<accession>A0A9W6NX70</accession>
<organism evidence="1 2">
    <name type="scientific">Pseudonocardia halophobica</name>
    <dbReference type="NCBI Taxonomy" id="29401"/>
    <lineage>
        <taxon>Bacteria</taxon>
        <taxon>Bacillati</taxon>
        <taxon>Actinomycetota</taxon>
        <taxon>Actinomycetes</taxon>
        <taxon>Pseudonocardiales</taxon>
        <taxon>Pseudonocardiaceae</taxon>
        <taxon>Pseudonocardia</taxon>
    </lineage>
</organism>
<dbReference type="RefSeq" id="WP_037047685.1">
    <property type="nucleotide sequence ID" value="NZ_BAAAUZ010000073.1"/>
</dbReference>
<dbReference type="AlphaFoldDB" id="A0A9W6NX70"/>
<protein>
    <submittedName>
        <fullName evidence="1">Uncharacterized protein</fullName>
    </submittedName>
</protein>
<reference evidence="1" key="1">
    <citation type="journal article" date="2014" name="Int. J. Syst. Evol. Microbiol.">
        <title>Complete genome sequence of Corynebacterium casei LMG S-19264T (=DSM 44701T), isolated from a smear-ripened cheese.</title>
        <authorList>
            <consortium name="US DOE Joint Genome Institute (JGI-PGF)"/>
            <person name="Walter F."/>
            <person name="Albersmeier A."/>
            <person name="Kalinowski J."/>
            <person name="Ruckert C."/>
        </authorList>
    </citation>
    <scope>NUCLEOTIDE SEQUENCE</scope>
    <source>
        <strain evidence="1">VKM Ac-1069</strain>
    </source>
</reference>
<proteinExistence type="predicted"/>
<name>A0A9W6NX70_9PSEU</name>